<comment type="caution">
    <text evidence="1">The sequence shown here is derived from an EMBL/GenBank/DDBJ whole genome shotgun (WGS) entry which is preliminary data.</text>
</comment>
<protein>
    <submittedName>
        <fullName evidence="1">Uncharacterized protein</fullName>
    </submittedName>
</protein>
<proteinExistence type="predicted"/>
<reference evidence="1 2" key="1">
    <citation type="submission" date="2019-05" db="EMBL/GenBank/DDBJ databases">
        <title>Another draft genome of Portunus trituberculatus and its Hox gene families provides insights of decapod evolution.</title>
        <authorList>
            <person name="Jeong J.-H."/>
            <person name="Song I."/>
            <person name="Kim S."/>
            <person name="Choi T."/>
            <person name="Kim D."/>
            <person name="Ryu S."/>
            <person name="Kim W."/>
        </authorList>
    </citation>
    <scope>NUCLEOTIDE SEQUENCE [LARGE SCALE GENOMIC DNA]</scope>
    <source>
        <tissue evidence="1">Muscle</tissue>
    </source>
</reference>
<gene>
    <name evidence="1" type="ORF">E2C01_004835</name>
</gene>
<accession>A0A5B7CQQ6</accession>
<dbReference type="AlphaFoldDB" id="A0A5B7CQQ6"/>
<name>A0A5B7CQQ6_PORTR</name>
<evidence type="ECO:0000313" key="1">
    <source>
        <dbReference type="EMBL" id="MPC12157.1"/>
    </source>
</evidence>
<evidence type="ECO:0000313" key="2">
    <source>
        <dbReference type="Proteomes" id="UP000324222"/>
    </source>
</evidence>
<dbReference type="EMBL" id="VSRR010000200">
    <property type="protein sequence ID" value="MPC12157.1"/>
    <property type="molecule type" value="Genomic_DNA"/>
</dbReference>
<dbReference type="Proteomes" id="UP000324222">
    <property type="component" value="Unassembled WGS sequence"/>
</dbReference>
<keyword evidence="2" id="KW-1185">Reference proteome</keyword>
<organism evidence="1 2">
    <name type="scientific">Portunus trituberculatus</name>
    <name type="common">Swimming crab</name>
    <name type="synonym">Neptunus trituberculatus</name>
    <dbReference type="NCBI Taxonomy" id="210409"/>
    <lineage>
        <taxon>Eukaryota</taxon>
        <taxon>Metazoa</taxon>
        <taxon>Ecdysozoa</taxon>
        <taxon>Arthropoda</taxon>
        <taxon>Crustacea</taxon>
        <taxon>Multicrustacea</taxon>
        <taxon>Malacostraca</taxon>
        <taxon>Eumalacostraca</taxon>
        <taxon>Eucarida</taxon>
        <taxon>Decapoda</taxon>
        <taxon>Pleocyemata</taxon>
        <taxon>Brachyura</taxon>
        <taxon>Eubrachyura</taxon>
        <taxon>Portunoidea</taxon>
        <taxon>Portunidae</taxon>
        <taxon>Portuninae</taxon>
        <taxon>Portunus</taxon>
    </lineage>
</organism>
<sequence>MKHASTPLSLRCTAATAMEIDERDFCATYDPMANYWTAAWKWAENKEPTVKQVRAMVSAGVMSATECWCPFIEELHLTCGPKVLLELSLSNESFTPRKSVDGEGGVGLLSGREELAAQAGSFHSVGCPSCDMYINRALFTFTALHCTESHVMMSVRGVGSVSPLMSNKFDTVSVHLLYLRHHSQEQISHPGDISCEGALVLTTVGSRHLYGVTTIEHCSRTPCGDP</sequence>